<dbReference type="CDD" id="cd14125">
    <property type="entry name" value="STKc_CK1_delta_epsilon"/>
    <property type="match status" value="1"/>
</dbReference>
<sequence>MEPRVGNKFRLGRKIGSGSFGEIYLGTNIQTNEEVAIKLVRKCEDKHPQLLYESKLYKLLQGGTGIPNVRWFGVEGDYNVLVMDLLGPSLEDLFNFCSRKLSLKTVLMLADQMINRVEFIHSKSFLHRDIKPDNFLMGLGRRANQVYAIDFGLAKKYRDSSTHQHIPYRENKNLTGTARYASMNTHLGIEQSRRDDLESLGYVLMYFLRGSLPWQGLKAGNKKQKYEKISEKKVSTSIEALCRGYPTEFASYFHYCRSLRFDDKPDYAYLKRIFRDLFIREGFQFDYVFDWTILKYQQSQLANPPSRALGTAAGTSSGMPHATADRQSGGEEGKAPGGSGTATRGRNFLNSGNLSRQKGPAANDASISKELSSSNIFRQIGSSRRPTVPSTRDAEASGNDDPSRARTSDALHRNSSSAQRSSPVVSSDHKRTLSSTRNPTNIKNFDATLKGIEGLNFGNNDERVHS</sequence>
<evidence type="ECO:0000256" key="4">
    <source>
        <dbReference type="ARBA" id="ARBA00012513"/>
    </source>
</evidence>
<dbReference type="SMART" id="SM00220">
    <property type="entry name" value="S_TKc"/>
    <property type="match status" value="1"/>
</dbReference>
<evidence type="ECO:0000256" key="2">
    <source>
        <dbReference type="ARBA" id="ARBA00005926"/>
    </source>
</evidence>
<organism evidence="16">
    <name type="scientific">Sesamum angustifolium</name>
    <dbReference type="NCBI Taxonomy" id="2727405"/>
    <lineage>
        <taxon>Eukaryota</taxon>
        <taxon>Viridiplantae</taxon>
        <taxon>Streptophyta</taxon>
        <taxon>Embryophyta</taxon>
        <taxon>Tracheophyta</taxon>
        <taxon>Spermatophyta</taxon>
        <taxon>Magnoliopsida</taxon>
        <taxon>eudicotyledons</taxon>
        <taxon>Gunneridae</taxon>
        <taxon>Pentapetalae</taxon>
        <taxon>asterids</taxon>
        <taxon>lamiids</taxon>
        <taxon>Lamiales</taxon>
        <taxon>Pedaliaceae</taxon>
        <taxon>Sesamum</taxon>
    </lineage>
</organism>
<comment type="function">
    <text evidence="11">Casein kinases are operationally defined by their preferential utilization of acidic proteins such as caseins as substrates. It can phosphorylate a large number of proteins.</text>
</comment>
<dbReference type="EMBL" id="JACGWK010000001">
    <property type="protein sequence ID" value="KAL0380546.1"/>
    <property type="molecule type" value="Genomic_DNA"/>
</dbReference>
<dbReference type="PROSITE" id="PS50011">
    <property type="entry name" value="PROTEIN_KINASE_DOM"/>
    <property type="match status" value="1"/>
</dbReference>
<feature type="compositionally biased region" description="Polar residues" evidence="14">
    <location>
        <begin position="433"/>
        <end position="443"/>
    </location>
</feature>
<evidence type="ECO:0000256" key="8">
    <source>
        <dbReference type="ARBA" id="ARBA00022741"/>
    </source>
</evidence>
<dbReference type="InterPro" id="IPR050235">
    <property type="entry name" value="CK1_Ser-Thr_kinase"/>
</dbReference>
<dbReference type="PROSITE" id="PS00108">
    <property type="entry name" value="PROTEIN_KINASE_ST"/>
    <property type="match status" value="1"/>
</dbReference>
<reference evidence="16" key="1">
    <citation type="submission" date="2020-06" db="EMBL/GenBank/DDBJ databases">
        <authorList>
            <person name="Li T."/>
            <person name="Hu X."/>
            <person name="Zhang T."/>
            <person name="Song X."/>
            <person name="Zhang H."/>
            <person name="Dai N."/>
            <person name="Sheng W."/>
            <person name="Hou X."/>
            <person name="Wei L."/>
        </authorList>
    </citation>
    <scope>NUCLEOTIDE SEQUENCE</scope>
    <source>
        <strain evidence="16">G01</strain>
        <tissue evidence="16">Leaf</tissue>
    </source>
</reference>
<feature type="compositionally biased region" description="Polar residues" evidence="14">
    <location>
        <begin position="341"/>
        <end position="356"/>
    </location>
</feature>
<keyword evidence="9 16" id="KW-0418">Kinase</keyword>
<dbReference type="SUPFAM" id="SSF56112">
    <property type="entry name" value="Protein kinase-like (PK-like)"/>
    <property type="match status" value="1"/>
</dbReference>
<dbReference type="PROSITE" id="PS00107">
    <property type="entry name" value="PROTEIN_KINASE_ATP"/>
    <property type="match status" value="1"/>
</dbReference>
<dbReference type="InterPro" id="IPR008271">
    <property type="entry name" value="Ser/Thr_kinase_AS"/>
</dbReference>
<dbReference type="GO" id="GO:0004674">
    <property type="term" value="F:protein serine/threonine kinase activity"/>
    <property type="evidence" value="ECO:0007669"/>
    <property type="project" value="UniProtKB-KW"/>
</dbReference>
<feature type="region of interest" description="Disordered" evidence="14">
    <location>
        <begin position="304"/>
        <end position="443"/>
    </location>
</feature>
<feature type="binding site" evidence="12">
    <location>
        <position position="42"/>
    </location>
    <ligand>
        <name>ATP</name>
        <dbReference type="ChEBI" id="CHEBI:30616"/>
    </ligand>
</feature>
<keyword evidence="8 12" id="KW-0547">Nucleotide-binding</keyword>
<comment type="subcellular location">
    <subcellularLocation>
        <location evidence="1">Cytoplasm</location>
    </subcellularLocation>
</comment>
<gene>
    <name evidence="16" type="ORF">Sangu_0118900</name>
</gene>
<evidence type="ECO:0000256" key="6">
    <source>
        <dbReference type="ARBA" id="ARBA00022527"/>
    </source>
</evidence>
<evidence type="ECO:0000256" key="5">
    <source>
        <dbReference type="ARBA" id="ARBA00022490"/>
    </source>
</evidence>
<comment type="subunit">
    <text evidence="3">Monomer.</text>
</comment>
<feature type="domain" description="Protein kinase" evidence="15">
    <location>
        <begin position="9"/>
        <end position="279"/>
    </location>
</feature>
<evidence type="ECO:0000256" key="7">
    <source>
        <dbReference type="ARBA" id="ARBA00022679"/>
    </source>
</evidence>
<evidence type="ECO:0000256" key="10">
    <source>
        <dbReference type="ARBA" id="ARBA00022840"/>
    </source>
</evidence>
<dbReference type="InterPro" id="IPR000719">
    <property type="entry name" value="Prot_kinase_dom"/>
</dbReference>
<protein>
    <recommendedName>
        <fullName evidence="4">non-specific serine/threonine protein kinase</fullName>
        <ecNumber evidence="4">2.7.11.1</ecNumber>
    </recommendedName>
</protein>
<feature type="compositionally biased region" description="Polar residues" evidence="14">
    <location>
        <begin position="365"/>
        <end position="390"/>
    </location>
</feature>
<dbReference type="Gene3D" id="1.10.510.10">
    <property type="entry name" value="Transferase(Phosphotransferase) domain 1"/>
    <property type="match status" value="1"/>
</dbReference>
<dbReference type="EC" id="2.7.11.1" evidence="4"/>
<dbReference type="GO" id="GO:0005524">
    <property type="term" value="F:ATP binding"/>
    <property type="evidence" value="ECO:0007669"/>
    <property type="project" value="UniProtKB-UniRule"/>
</dbReference>
<evidence type="ECO:0000256" key="3">
    <source>
        <dbReference type="ARBA" id="ARBA00011245"/>
    </source>
</evidence>
<proteinExistence type="inferred from homology"/>
<evidence type="ECO:0000256" key="11">
    <source>
        <dbReference type="ARBA" id="ARBA00024949"/>
    </source>
</evidence>
<evidence type="ECO:0000256" key="13">
    <source>
        <dbReference type="RuleBase" id="RU000304"/>
    </source>
</evidence>
<keyword evidence="7" id="KW-0808">Transferase</keyword>
<dbReference type="InterPro" id="IPR011009">
    <property type="entry name" value="Kinase-like_dom_sf"/>
</dbReference>
<dbReference type="InterPro" id="IPR017441">
    <property type="entry name" value="Protein_kinase_ATP_BS"/>
</dbReference>
<evidence type="ECO:0000256" key="1">
    <source>
        <dbReference type="ARBA" id="ARBA00004496"/>
    </source>
</evidence>
<evidence type="ECO:0000256" key="14">
    <source>
        <dbReference type="SAM" id="MobiDB-lite"/>
    </source>
</evidence>
<dbReference type="FunFam" id="3.30.200.20:FF:000538">
    <property type="entry name" value="Putative Casein kinase I"/>
    <property type="match status" value="1"/>
</dbReference>
<dbReference type="GO" id="GO:0005737">
    <property type="term" value="C:cytoplasm"/>
    <property type="evidence" value="ECO:0007669"/>
    <property type="project" value="UniProtKB-SubCell"/>
</dbReference>
<evidence type="ECO:0000256" key="12">
    <source>
        <dbReference type="PROSITE-ProRule" id="PRU10141"/>
    </source>
</evidence>
<dbReference type="AlphaFoldDB" id="A0AAW2RM79"/>
<evidence type="ECO:0000256" key="9">
    <source>
        <dbReference type="ARBA" id="ARBA00022777"/>
    </source>
</evidence>
<evidence type="ECO:0000259" key="15">
    <source>
        <dbReference type="PROSITE" id="PS50011"/>
    </source>
</evidence>
<dbReference type="Pfam" id="PF00069">
    <property type="entry name" value="Pkinase"/>
    <property type="match status" value="1"/>
</dbReference>
<name>A0AAW2RM79_9LAMI</name>
<keyword evidence="10 12" id="KW-0067">ATP-binding</keyword>
<dbReference type="FunFam" id="1.10.510.10:FF:000134">
    <property type="entry name" value="Casein kinase I isoform delta-like"/>
    <property type="match status" value="1"/>
</dbReference>
<comment type="caution">
    <text evidence="16">The sequence shown here is derived from an EMBL/GenBank/DDBJ whole genome shotgun (WGS) entry which is preliminary data.</text>
</comment>
<reference evidence="16" key="2">
    <citation type="journal article" date="2024" name="Plant">
        <title>Genomic evolution and insights into agronomic trait innovations of Sesamum species.</title>
        <authorList>
            <person name="Miao H."/>
            <person name="Wang L."/>
            <person name="Qu L."/>
            <person name="Liu H."/>
            <person name="Sun Y."/>
            <person name="Le M."/>
            <person name="Wang Q."/>
            <person name="Wei S."/>
            <person name="Zheng Y."/>
            <person name="Lin W."/>
            <person name="Duan Y."/>
            <person name="Cao H."/>
            <person name="Xiong S."/>
            <person name="Wang X."/>
            <person name="Wei L."/>
            <person name="Li C."/>
            <person name="Ma Q."/>
            <person name="Ju M."/>
            <person name="Zhao R."/>
            <person name="Li G."/>
            <person name="Mu C."/>
            <person name="Tian Q."/>
            <person name="Mei H."/>
            <person name="Zhang T."/>
            <person name="Gao T."/>
            <person name="Zhang H."/>
        </authorList>
    </citation>
    <scope>NUCLEOTIDE SEQUENCE</scope>
    <source>
        <strain evidence="16">G01</strain>
    </source>
</reference>
<keyword evidence="5" id="KW-0963">Cytoplasm</keyword>
<evidence type="ECO:0000313" key="16">
    <source>
        <dbReference type="EMBL" id="KAL0380546.1"/>
    </source>
</evidence>
<comment type="similarity">
    <text evidence="2">Belongs to the protein kinase superfamily. CK1 Ser/Thr protein kinase family. Casein kinase I subfamily.</text>
</comment>
<keyword evidence="6 13" id="KW-0723">Serine/threonine-protein kinase</keyword>
<feature type="compositionally biased region" description="Basic and acidic residues" evidence="14">
    <location>
        <begin position="401"/>
        <end position="412"/>
    </location>
</feature>
<accession>A0AAW2RM79</accession>
<dbReference type="PANTHER" id="PTHR11909">
    <property type="entry name" value="CASEIN KINASE-RELATED"/>
    <property type="match status" value="1"/>
</dbReference>
<feature type="compositionally biased region" description="Low complexity" evidence="14">
    <location>
        <begin position="415"/>
        <end position="426"/>
    </location>
</feature>